<evidence type="ECO:0000259" key="1">
    <source>
        <dbReference type="PROSITE" id="PS51186"/>
    </source>
</evidence>
<dbReference type="SUPFAM" id="SSF55729">
    <property type="entry name" value="Acyl-CoA N-acyltransferases (Nat)"/>
    <property type="match status" value="1"/>
</dbReference>
<evidence type="ECO:0000313" key="2">
    <source>
        <dbReference type="EMBL" id="AOO81147.1"/>
    </source>
</evidence>
<feature type="domain" description="N-acetyltransferase" evidence="1">
    <location>
        <begin position="126"/>
        <end position="264"/>
    </location>
</feature>
<dbReference type="GO" id="GO:0016747">
    <property type="term" value="F:acyltransferase activity, transferring groups other than amino-acyl groups"/>
    <property type="evidence" value="ECO:0007669"/>
    <property type="project" value="InterPro"/>
</dbReference>
<dbReference type="Gene3D" id="3.40.630.30">
    <property type="match status" value="1"/>
</dbReference>
<accession>A0A1D7U196</accession>
<gene>
    <name evidence="2" type="ORF">BHK69_12335</name>
</gene>
<sequence length="264" mass="29011">MRSEHAVSDTLLAVLRRAPLDNVVLLKFLLASPEAATVHQIVRGDDAATMLLLDHRFSDFDRETYPAASASALIASNSPELTRDLLAFVPREQTLVFKLANEADRLMVAEEFPLERRTAFLSYTATIMVPLDAGANIETTTAEAPFELLAAQGHSAAWLGPLIENGRAFISVLRDGPRPLSACFAFQIDGPVWEVGGVYTLPEERGKGLAYRVVHTALAELTRRGHVARYQVAEENTASIRLAETLGMRRYLTLTHYLSAPDLP</sequence>
<dbReference type="Proteomes" id="UP000094969">
    <property type="component" value="Chromosome"/>
</dbReference>
<keyword evidence="3" id="KW-1185">Reference proteome</keyword>
<dbReference type="InterPro" id="IPR016181">
    <property type="entry name" value="Acyl_CoA_acyltransferase"/>
</dbReference>
<dbReference type="PROSITE" id="PS51186">
    <property type="entry name" value="GNAT"/>
    <property type="match status" value="1"/>
</dbReference>
<organism evidence="2 3">
    <name type="scientific">Bosea vaviloviae</name>
    <dbReference type="NCBI Taxonomy" id="1526658"/>
    <lineage>
        <taxon>Bacteria</taxon>
        <taxon>Pseudomonadati</taxon>
        <taxon>Pseudomonadota</taxon>
        <taxon>Alphaproteobacteria</taxon>
        <taxon>Hyphomicrobiales</taxon>
        <taxon>Boseaceae</taxon>
        <taxon>Bosea</taxon>
    </lineage>
</organism>
<dbReference type="Pfam" id="PF00583">
    <property type="entry name" value="Acetyltransf_1"/>
    <property type="match status" value="1"/>
</dbReference>
<dbReference type="EMBL" id="CP017147">
    <property type="protein sequence ID" value="AOO81147.1"/>
    <property type="molecule type" value="Genomic_DNA"/>
</dbReference>
<dbReference type="InterPro" id="IPR000182">
    <property type="entry name" value="GNAT_dom"/>
</dbReference>
<evidence type="ECO:0000313" key="3">
    <source>
        <dbReference type="Proteomes" id="UP000094969"/>
    </source>
</evidence>
<dbReference type="AlphaFoldDB" id="A0A1D7U196"/>
<proteinExistence type="predicted"/>
<reference evidence="2 3" key="1">
    <citation type="journal article" date="2015" name="Antonie Van Leeuwenhoek">
        <title>Bosea vaviloviae sp. nov., a new species of slow-growing rhizobia isolated from nodules of the relict species Vavilovia formosa (Stev.) Fed.</title>
        <authorList>
            <person name="Safronova V.I."/>
            <person name="Kuznetsova I.G."/>
            <person name="Sazanova A.L."/>
            <person name="Kimeklis A.K."/>
            <person name="Belimov A.A."/>
            <person name="Andronov E.E."/>
            <person name="Pinaev A.G."/>
            <person name="Chizhevskaya E.P."/>
            <person name="Pukhaev A.R."/>
            <person name="Popov K.P."/>
            <person name="Willems A."/>
            <person name="Tikhonovich I.A."/>
        </authorList>
    </citation>
    <scope>NUCLEOTIDE SEQUENCE [LARGE SCALE GENOMIC DNA]</scope>
    <source>
        <strain evidence="2 3">Vaf18</strain>
    </source>
</reference>
<dbReference type="CDD" id="cd04301">
    <property type="entry name" value="NAT_SF"/>
    <property type="match status" value="1"/>
</dbReference>
<protein>
    <recommendedName>
        <fullName evidence="1">N-acetyltransferase domain-containing protein</fullName>
    </recommendedName>
</protein>
<name>A0A1D7U196_9HYPH</name>
<dbReference type="KEGG" id="bvv:BHK69_12335"/>
<dbReference type="STRING" id="1526658.BHK69_12335"/>